<feature type="compositionally biased region" description="Basic and acidic residues" evidence="1">
    <location>
        <begin position="227"/>
        <end position="240"/>
    </location>
</feature>
<protein>
    <submittedName>
        <fullName evidence="2">Uncharacterized protein</fullName>
    </submittedName>
</protein>
<evidence type="ECO:0000313" key="3">
    <source>
        <dbReference type="Proteomes" id="UP000316213"/>
    </source>
</evidence>
<sequence>MDSTTLARRHLRLNWIASTTLSLLRAVESAGRSSARTPLKQPEHVATIRDQARRVTDRLVSASVIESDFWDHLIDEVVSCGNDPALTAQLCEVALLRAGHSHLQSDQTAAAIFRSLETCRLAFQADSPRLAEQLRLRYAPLKQAYEAYGPGMLRSIGNQIWNGSPPKDWWPGKATVHAAAPIMTGAAGRSTGQTSVWIEAVLTDVSPEVPEWLRLVHQLTEMAVETHTRTHASHLGEDPAKSSSSSASELPWSLGIVPLILHQAADRGFINGSPMPLGTALRLWQTSDECSTKPRGHVNELGAVLDKWWVGVGSQAKAFPIALKQLSEMLVTAGLPSTLPSFMEDR</sequence>
<proteinExistence type="predicted"/>
<feature type="region of interest" description="Disordered" evidence="1">
    <location>
        <begin position="227"/>
        <end position="246"/>
    </location>
</feature>
<gene>
    <name evidence="2" type="ORF">Pla100_41440</name>
</gene>
<dbReference type="AlphaFoldDB" id="A0A5C6A2H1"/>
<comment type="caution">
    <text evidence="2">The sequence shown here is derived from an EMBL/GenBank/DDBJ whole genome shotgun (WGS) entry which is preliminary data.</text>
</comment>
<keyword evidence="3" id="KW-1185">Reference proteome</keyword>
<evidence type="ECO:0000313" key="2">
    <source>
        <dbReference type="EMBL" id="TWT93626.1"/>
    </source>
</evidence>
<accession>A0A5C6A2H1</accession>
<dbReference type="Proteomes" id="UP000316213">
    <property type="component" value="Unassembled WGS sequence"/>
</dbReference>
<organism evidence="2 3">
    <name type="scientific">Neorhodopirellula pilleata</name>
    <dbReference type="NCBI Taxonomy" id="2714738"/>
    <lineage>
        <taxon>Bacteria</taxon>
        <taxon>Pseudomonadati</taxon>
        <taxon>Planctomycetota</taxon>
        <taxon>Planctomycetia</taxon>
        <taxon>Pirellulales</taxon>
        <taxon>Pirellulaceae</taxon>
        <taxon>Neorhodopirellula</taxon>
    </lineage>
</organism>
<reference evidence="2 3" key="1">
    <citation type="submission" date="2019-02" db="EMBL/GenBank/DDBJ databases">
        <title>Deep-cultivation of Planctomycetes and their phenomic and genomic characterization uncovers novel biology.</title>
        <authorList>
            <person name="Wiegand S."/>
            <person name="Jogler M."/>
            <person name="Boedeker C."/>
            <person name="Pinto D."/>
            <person name="Vollmers J."/>
            <person name="Rivas-Marin E."/>
            <person name="Kohn T."/>
            <person name="Peeters S.H."/>
            <person name="Heuer A."/>
            <person name="Rast P."/>
            <person name="Oberbeckmann S."/>
            <person name="Bunk B."/>
            <person name="Jeske O."/>
            <person name="Meyerdierks A."/>
            <person name="Storesund J.E."/>
            <person name="Kallscheuer N."/>
            <person name="Luecker S."/>
            <person name="Lage O.M."/>
            <person name="Pohl T."/>
            <person name="Merkel B.J."/>
            <person name="Hornburger P."/>
            <person name="Mueller R.-W."/>
            <person name="Bruemmer F."/>
            <person name="Labrenz M."/>
            <person name="Spormann A.M."/>
            <person name="Op Den Camp H."/>
            <person name="Overmann J."/>
            <person name="Amann R."/>
            <person name="Jetten M.S.M."/>
            <person name="Mascher T."/>
            <person name="Medema M.H."/>
            <person name="Devos D.P."/>
            <person name="Kaster A.-K."/>
            <person name="Ovreas L."/>
            <person name="Rohde M."/>
            <person name="Galperin M.Y."/>
            <person name="Jogler C."/>
        </authorList>
    </citation>
    <scope>NUCLEOTIDE SEQUENCE [LARGE SCALE GENOMIC DNA]</scope>
    <source>
        <strain evidence="2 3">Pla100</strain>
    </source>
</reference>
<name>A0A5C6A2H1_9BACT</name>
<evidence type="ECO:0000256" key="1">
    <source>
        <dbReference type="SAM" id="MobiDB-lite"/>
    </source>
</evidence>
<dbReference type="EMBL" id="SJPM01000009">
    <property type="protein sequence ID" value="TWT93626.1"/>
    <property type="molecule type" value="Genomic_DNA"/>
</dbReference>